<accession>A0A1G2TWM5</accession>
<reference evidence="5 6" key="1">
    <citation type="journal article" date="2016" name="Nat. Commun.">
        <title>Thousands of microbial genomes shed light on interconnected biogeochemical processes in an aquifer system.</title>
        <authorList>
            <person name="Anantharaman K."/>
            <person name="Brown C.T."/>
            <person name="Hug L.A."/>
            <person name="Sharon I."/>
            <person name="Castelle C.J."/>
            <person name="Probst A.J."/>
            <person name="Thomas B.C."/>
            <person name="Singh A."/>
            <person name="Wilkins M.J."/>
            <person name="Karaoz U."/>
            <person name="Brodie E.L."/>
            <person name="Williams K.H."/>
            <person name="Hubbard S.S."/>
            <person name="Banfield J.F."/>
        </authorList>
    </citation>
    <scope>NUCLEOTIDE SEQUENCE [LARGE SCALE GENOMIC DNA]</scope>
</reference>
<organism evidence="5 6">
    <name type="scientific">Candidatus Zambryskibacteria bacterium RIFCSPLOWO2_01_FULL_35_19</name>
    <dbReference type="NCBI Taxonomy" id="1802757"/>
    <lineage>
        <taxon>Bacteria</taxon>
        <taxon>Candidatus Zambryskiibacteriota</taxon>
    </lineage>
</organism>
<dbReference type="GO" id="GO:0003676">
    <property type="term" value="F:nucleic acid binding"/>
    <property type="evidence" value="ECO:0007669"/>
    <property type="project" value="InterPro"/>
</dbReference>
<dbReference type="AlphaFoldDB" id="A0A1G2TWM5"/>
<evidence type="ECO:0000259" key="4">
    <source>
        <dbReference type="PROSITE" id="PS51161"/>
    </source>
</evidence>
<comment type="caution">
    <text evidence="5">The sequence shown here is derived from an EMBL/GenBank/DDBJ whole genome shotgun (WGS) entry which is preliminary data.</text>
</comment>
<dbReference type="InterPro" id="IPR011856">
    <property type="entry name" value="tRNA_endonuc-like_dom_sf"/>
</dbReference>
<dbReference type="EMBL" id="MHWA01000011">
    <property type="protein sequence ID" value="OHB01691.1"/>
    <property type="molecule type" value="Genomic_DNA"/>
</dbReference>
<dbReference type="Pfam" id="PF03477">
    <property type="entry name" value="ATP-cone"/>
    <property type="match status" value="1"/>
</dbReference>
<sequence>MNNKYIIKATGEREEFNSQKLLSSLMRAQASREIAEKIVAQIESELKEGDTTREIYHHAFKLLEDEERPAAVRYSLRRAIMELGPTGFPFENFIAEIFRTKGFETTTDFIAQGECAEHEIDITAWNKDKLIMIEAKFHNEYGVKSDLKVALYIKSRWDDLANQEFENFGPNKRRLDEGWLITNTKFSESAIKYAKCRNMKLIGWNYPEKGNLQDMVEEAHLHPITCLNSITQSDEKLLMEAGIVLCKQAKDNPDILKQTGLSNEKIEKMMKEIDLIQK</sequence>
<dbReference type="PROSITE" id="PS51161">
    <property type="entry name" value="ATP_CONE"/>
    <property type="match status" value="1"/>
</dbReference>
<evidence type="ECO:0000313" key="6">
    <source>
        <dbReference type="Proteomes" id="UP000178404"/>
    </source>
</evidence>
<dbReference type="GO" id="GO:0005524">
    <property type="term" value="F:ATP binding"/>
    <property type="evidence" value="ECO:0007669"/>
    <property type="project" value="UniProtKB-UniRule"/>
</dbReference>
<gene>
    <name evidence="5" type="ORF">A3A90_00280</name>
</gene>
<protein>
    <recommendedName>
        <fullName evidence="4">ATP-cone domain-containing protein</fullName>
    </recommendedName>
</protein>
<evidence type="ECO:0000256" key="3">
    <source>
        <dbReference type="PROSITE-ProRule" id="PRU00492"/>
    </source>
</evidence>
<keyword evidence="2 3" id="KW-0067">ATP-binding</keyword>
<evidence type="ECO:0000256" key="1">
    <source>
        <dbReference type="ARBA" id="ARBA00022741"/>
    </source>
</evidence>
<dbReference type="Gene3D" id="3.40.1350.10">
    <property type="match status" value="1"/>
</dbReference>
<keyword evidence="1 3" id="KW-0547">Nucleotide-binding</keyword>
<dbReference type="Proteomes" id="UP000178404">
    <property type="component" value="Unassembled WGS sequence"/>
</dbReference>
<dbReference type="Pfam" id="PF22357">
    <property type="entry name" value="AF1548-like_C"/>
    <property type="match status" value="1"/>
</dbReference>
<evidence type="ECO:0000256" key="2">
    <source>
        <dbReference type="ARBA" id="ARBA00022840"/>
    </source>
</evidence>
<dbReference type="InterPro" id="IPR005144">
    <property type="entry name" value="ATP-cone_dom"/>
</dbReference>
<dbReference type="SUPFAM" id="SSF52980">
    <property type="entry name" value="Restriction endonuclease-like"/>
    <property type="match status" value="1"/>
</dbReference>
<feature type="domain" description="ATP-cone" evidence="4">
    <location>
        <begin position="4"/>
        <end position="85"/>
    </location>
</feature>
<dbReference type="CDD" id="cd22308">
    <property type="entry name" value="Af1548-like"/>
    <property type="match status" value="1"/>
</dbReference>
<evidence type="ECO:0000313" key="5">
    <source>
        <dbReference type="EMBL" id="OHB01691.1"/>
    </source>
</evidence>
<proteinExistence type="predicted"/>
<dbReference type="InterPro" id="IPR011335">
    <property type="entry name" value="Restrct_endonuc-II-like"/>
</dbReference>
<name>A0A1G2TWM5_9BACT</name>
<dbReference type="InterPro" id="IPR054374">
    <property type="entry name" value="AF1548-like_C"/>
</dbReference>